<dbReference type="AlphaFoldDB" id="A0A9N7TNJ7"/>
<feature type="compositionally biased region" description="Acidic residues" evidence="1">
    <location>
        <begin position="98"/>
        <end position="108"/>
    </location>
</feature>
<name>A0A9N7TNJ7_PLEPL</name>
<feature type="compositionally biased region" description="Basic residues" evidence="1">
    <location>
        <begin position="111"/>
        <end position="125"/>
    </location>
</feature>
<dbReference type="Proteomes" id="UP001153269">
    <property type="component" value="Unassembled WGS sequence"/>
</dbReference>
<sequence length="125" mass="14602">MREGGETEEGRRRDGGETSFGPGCPLCLSGQTTKQTGPMQTWHSFTPGSELQTRHFSLNIRCERFLRAEEEFWFWTKLNQVLLVCSENPLLESLDQSQEGEEEEEEEEEKKKKKKRKRKQQLLPL</sequence>
<feature type="compositionally biased region" description="Basic and acidic residues" evidence="1">
    <location>
        <begin position="1"/>
        <end position="16"/>
    </location>
</feature>
<evidence type="ECO:0000313" key="2">
    <source>
        <dbReference type="EMBL" id="CAB1416300.1"/>
    </source>
</evidence>
<gene>
    <name evidence="2" type="ORF">PLEPLA_LOCUS4091</name>
</gene>
<accession>A0A9N7TNJ7</accession>
<keyword evidence="3" id="KW-1185">Reference proteome</keyword>
<evidence type="ECO:0000313" key="3">
    <source>
        <dbReference type="Proteomes" id="UP001153269"/>
    </source>
</evidence>
<feature type="region of interest" description="Disordered" evidence="1">
    <location>
        <begin position="93"/>
        <end position="125"/>
    </location>
</feature>
<organism evidence="2 3">
    <name type="scientific">Pleuronectes platessa</name>
    <name type="common">European plaice</name>
    <dbReference type="NCBI Taxonomy" id="8262"/>
    <lineage>
        <taxon>Eukaryota</taxon>
        <taxon>Metazoa</taxon>
        <taxon>Chordata</taxon>
        <taxon>Craniata</taxon>
        <taxon>Vertebrata</taxon>
        <taxon>Euteleostomi</taxon>
        <taxon>Actinopterygii</taxon>
        <taxon>Neopterygii</taxon>
        <taxon>Teleostei</taxon>
        <taxon>Neoteleostei</taxon>
        <taxon>Acanthomorphata</taxon>
        <taxon>Carangaria</taxon>
        <taxon>Pleuronectiformes</taxon>
        <taxon>Pleuronectoidei</taxon>
        <taxon>Pleuronectidae</taxon>
        <taxon>Pleuronectes</taxon>
    </lineage>
</organism>
<proteinExistence type="predicted"/>
<feature type="region of interest" description="Disordered" evidence="1">
    <location>
        <begin position="1"/>
        <end position="38"/>
    </location>
</feature>
<comment type="caution">
    <text evidence="2">The sequence shown here is derived from an EMBL/GenBank/DDBJ whole genome shotgun (WGS) entry which is preliminary data.</text>
</comment>
<reference evidence="2" key="1">
    <citation type="submission" date="2020-03" db="EMBL/GenBank/DDBJ databases">
        <authorList>
            <person name="Weist P."/>
        </authorList>
    </citation>
    <scope>NUCLEOTIDE SEQUENCE</scope>
</reference>
<dbReference type="EMBL" id="CADEAL010000201">
    <property type="protein sequence ID" value="CAB1416300.1"/>
    <property type="molecule type" value="Genomic_DNA"/>
</dbReference>
<evidence type="ECO:0000256" key="1">
    <source>
        <dbReference type="SAM" id="MobiDB-lite"/>
    </source>
</evidence>
<feature type="compositionally biased region" description="Polar residues" evidence="1">
    <location>
        <begin position="29"/>
        <end position="38"/>
    </location>
</feature>
<protein>
    <submittedName>
        <fullName evidence="2">Uncharacterized protein</fullName>
    </submittedName>
</protein>